<evidence type="ECO:0000313" key="1">
    <source>
        <dbReference type="EMBL" id="QCD46973.1"/>
    </source>
</evidence>
<dbReference type="RefSeq" id="WP_002944575.1">
    <property type="nucleotide sequence ID" value="NZ_CP012543.1"/>
</dbReference>
<sequence length="58" mass="6943">MKKILSKQIKAAGIKGFTWEAWKIWHDYDVIDGKFTDLRISLILRRFFFTPKKLDATR</sequence>
<proteinExistence type="predicted"/>
<reference evidence="1 2" key="1">
    <citation type="submission" date="2016-07" db="EMBL/GenBank/DDBJ databases">
        <title>Comparative genomics of the Campylobacter concisus group.</title>
        <authorList>
            <person name="Miller W.G."/>
            <person name="Yee E."/>
            <person name="Chapman M.H."/>
            <person name="Huynh S."/>
            <person name="Bono J.L."/>
            <person name="On S.L.W."/>
            <person name="StLeger J."/>
            <person name="Foster G."/>
            <person name="Parker C.T."/>
        </authorList>
    </citation>
    <scope>NUCLEOTIDE SEQUENCE [LARGE SCALE GENOMIC DNA]</scope>
    <source>
        <strain evidence="1 2">ATCC 33238</strain>
    </source>
</reference>
<evidence type="ECO:0000313" key="2">
    <source>
        <dbReference type="Proteomes" id="UP000502377"/>
    </source>
</evidence>
<dbReference type="AlphaFoldDB" id="A0A6G5QMK8"/>
<name>A0A6G5QMK8_CAMRE</name>
<dbReference type="KEGG" id="crx:CRECT_1319"/>
<protein>
    <submittedName>
        <fullName evidence="1">Uncharacterized protein</fullName>
    </submittedName>
</protein>
<gene>
    <name evidence="1" type="ORF">CRECT_1319</name>
</gene>
<dbReference type="Proteomes" id="UP000502377">
    <property type="component" value="Chromosome"/>
</dbReference>
<accession>A0A6G5QMK8</accession>
<organism evidence="1 2">
    <name type="scientific">Campylobacter rectus</name>
    <name type="common">Wolinella recta</name>
    <dbReference type="NCBI Taxonomy" id="203"/>
    <lineage>
        <taxon>Bacteria</taxon>
        <taxon>Pseudomonadati</taxon>
        <taxon>Campylobacterota</taxon>
        <taxon>Epsilonproteobacteria</taxon>
        <taxon>Campylobacterales</taxon>
        <taxon>Campylobacteraceae</taxon>
        <taxon>Campylobacter</taxon>
    </lineage>
</organism>
<dbReference type="EMBL" id="CP012543">
    <property type="protein sequence ID" value="QCD46973.1"/>
    <property type="molecule type" value="Genomic_DNA"/>
</dbReference>